<organism evidence="2 3">
    <name type="scientific">Mucilaginibacter frigoritolerans</name>
    <dbReference type="NCBI Taxonomy" id="652788"/>
    <lineage>
        <taxon>Bacteria</taxon>
        <taxon>Pseudomonadati</taxon>
        <taxon>Bacteroidota</taxon>
        <taxon>Sphingobacteriia</taxon>
        <taxon>Sphingobacteriales</taxon>
        <taxon>Sphingobacteriaceae</taxon>
        <taxon>Mucilaginibacter</taxon>
    </lineage>
</organism>
<feature type="signal peptide" evidence="1">
    <location>
        <begin position="1"/>
        <end position="23"/>
    </location>
</feature>
<accession>A0A562UHI1</accession>
<evidence type="ECO:0000313" key="2">
    <source>
        <dbReference type="EMBL" id="TWJ04877.1"/>
    </source>
</evidence>
<keyword evidence="3" id="KW-1185">Reference proteome</keyword>
<protein>
    <submittedName>
        <fullName evidence="2">Uncharacterized protein DUF4251</fullName>
    </submittedName>
</protein>
<dbReference type="Pfam" id="PF14059">
    <property type="entry name" value="DUF4251"/>
    <property type="match status" value="1"/>
</dbReference>
<dbReference type="RefSeq" id="WP_144909451.1">
    <property type="nucleotide sequence ID" value="NZ_VLLI01000001.1"/>
</dbReference>
<evidence type="ECO:0000256" key="1">
    <source>
        <dbReference type="SAM" id="SignalP"/>
    </source>
</evidence>
<dbReference type="OrthoDB" id="1097715at2"/>
<dbReference type="Proteomes" id="UP000317010">
    <property type="component" value="Unassembled WGS sequence"/>
</dbReference>
<feature type="chain" id="PRO_5021794434" evidence="1">
    <location>
        <begin position="24"/>
        <end position="175"/>
    </location>
</feature>
<gene>
    <name evidence="2" type="ORF">JN11_00600</name>
</gene>
<keyword evidence="1" id="KW-0732">Signal</keyword>
<dbReference type="EMBL" id="VLLI01000001">
    <property type="protein sequence ID" value="TWJ04877.1"/>
    <property type="molecule type" value="Genomic_DNA"/>
</dbReference>
<dbReference type="InterPro" id="IPR025347">
    <property type="entry name" value="DUF4251"/>
</dbReference>
<sequence>MKTLVRILIVFTIFTCGSTIVFAQSTKQEKQAVKKAAIKKMVDSGVYVFKANYALPLRGSQKNLTPDYYDLIVTKDTITAYLPYYGRAYTAPNDIYTNEGGIKFKSGNFSYVTKQNKNGSWLISIKPKDTNMANWRSVQQMTLNISTSGYASLQVVSSNRDMISFDGTIEDIKSK</sequence>
<comment type="caution">
    <text evidence="2">The sequence shown here is derived from an EMBL/GenBank/DDBJ whole genome shotgun (WGS) entry which is preliminary data.</text>
</comment>
<dbReference type="Gene3D" id="2.40.128.410">
    <property type="match status" value="1"/>
</dbReference>
<proteinExistence type="predicted"/>
<dbReference type="AlphaFoldDB" id="A0A562UHI1"/>
<reference evidence="2 3" key="1">
    <citation type="submission" date="2019-07" db="EMBL/GenBank/DDBJ databases">
        <title>Genomic Encyclopedia of Archaeal and Bacterial Type Strains, Phase II (KMG-II): from individual species to whole genera.</title>
        <authorList>
            <person name="Goeker M."/>
        </authorList>
    </citation>
    <scope>NUCLEOTIDE SEQUENCE [LARGE SCALE GENOMIC DNA]</scope>
    <source>
        <strain evidence="2 3">ATCC BAA-1854</strain>
    </source>
</reference>
<name>A0A562UHI1_9SPHI</name>
<evidence type="ECO:0000313" key="3">
    <source>
        <dbReference type="Proteomes" id="UP000317010"/>
    </source>
</evidence>